<evidence type="ECO:0000313" key="1">
    <source>
        <dbReference type="EMBL" id="JAD40698.1"/>
    </source>
</evidence>
<dbReference type="AlphaFoldDB" id="A0A0A8ZSQ2"/>
<reference evidence="1" key="1">
    <citation type="submission" date="2014-09" db="EMBL/GenBank/DDBJ databases">
        <authorList>
            <person name="Magalhaes I.L.F."/>
            <person name="Oliveira U."/>
            <person name="Santos F.R."/>
            <person name="Vidigal T.H.D.A."/>
            <person name="Brescovit A.D."/>
            <person name="Santos A.J."/>
        </authorList>
    </citation>
    <scope>NUCLEOTIDE SEQUENCE</scope>
    <source>
        <tissue evidence="1">Shoot tissue taken approximately 20 cm above the soil surface</tissue>
    </source>
</reference>
<reference evidence="1" key="2">
    <citation type="journal article" date="2015" name="Data Brief">
        <title>Shoot transcriptome of the giant reed, Arundo donax.</title>
        <authorList>
            <person name="Barrero R.A."/>
            <person name="Guerrero F.D."/>
            <person name="Moolhuijzen P."/>
            <person name="Goolsby J.A."/>
            <person name="Tidwell J."/>
            <person name="Bellgard S.E."/>
            <person name="Bellgard M.I."/>
        </authorList>
    </citation>
    <scope>NUCLEOTIDE SEQUENCE</scope>
    <source>
        <tissue evidence="1">Shoot tissue taken approximately 20 cm above the soil surface</tissue>
    </source>
</reference>
<protein>
    <submittedName>
        <fullName evidence="1">Kch5</fullName>
    </submittedName>
</protein>
<sequence length="24" mass="2801">MNGRSLMRRLLRAPSEGRMPLDML</sequence>
<proteinExistence type="predicted"/>
<accession>A0A0A8ZSQ2</accession>
<organism evidence="1">
    <name type="scientific">Arundo donax</name>
    <name type="common">Giant reed</name>
    <name type="synonym">Donax arundinaceus</name>
    <dbReference type="NCBI Taxonomy" id="35708"/>
    <lineage>
        <taxon>Eukaryota</taxon>
        <taxon>Viridiplantae</taxon>
        <taxon>Streptophyta</taxon>
        <taxon>Embryophyta</taxon>
        <taxon>Tracheophyta</taxon>
        <taxon>Spermatophyta</taxon>
        <taxon>Magnoliopsida</taxon>
        <taxon>Liliopsida</taxon>
        <taxon>Poales</taxon>
        <taxon>Poaceae</taxon>
        <taxon>PACMAD clade</taxon>
        <taxon>Arundinoideae</taxon>
        <taxon>Arundineae</taxon>
        <taxon>Arundo</taxon>
    </lineage>
</organism>
<dbReference type="EMBL" id="GBRH01257197">
    <property type="protein sequence ID" value="JAD40698.1"/>
    <property type="molecule type" value="Transcribed_RNA"/>
</dbReference>
<name>A0A0A8ZSQ2_ARUDO</name>